<evidence type="ECO:0000313" key="12">
    <source>
        <dbReference type="Proteomes" id="UP000663920"/>
    </source>
</evidence>
<evidence type="ECO:0000259" key="10">
    <source>
        <dbReference type="PROSITE" id="PS50110"/>
    </source>
</evidence>
<keyword evidence="8" id="KW-0812">Transmembrane</keyword>
<proteinExistence type="predicted"/>
<evidence type="ECO:0000256" key="6">
    <source>
        <dbReference type="PROSITE-ProRule" id="PRU00169"/>
    </source>
</evidence>
<feature type="coiled-coil region" evidence="7">
    <location>
        <begin position="14"/>
        <end position="72"/>
    </location>
</feature>
<dbReference type="InterPro" id="IPR011006">
    <property type="entry name" value="CheY-like_superfamily"/>
</dbReference>
<keyword evidence="8" id="KW-0472">Membrane</keyword>
<dbReference type="InterPro" id="IPR036097">
    <property type="entry name" value="HisK_dim/P_sf"/>
</dbReference>
<dbReference type="CDD" id="cd17546">
    <property type="entry name" value="REC_hyHK_CKI1_RcsC-like"/>
    <property type="match status" value="1"/>
</dbReference>
<dbReference type="SUPFAM" id="SSF55874">
    <property type="entry name" value="ATPase domain of HSP90 chaperone/DNA topoisomerase II/histidine kinase"/>
    <property type="match status" value="1"/>
</dbReference>
<evidence type="ECO:0000256" key="4">
    <source>
        <dbReference type="ARBA" id="ARBA00022679"/>
    </source>
</evidence>
<feature type="modified residue" description="4-aspartylphosphate" evidence="6">
    <location>
        <position position="422"/>
    </location>
</feature>
<dbReference type="AlphaFoldDB" id="A0A975CLZ5"/>
<dbReference type="Pfam" id="PF00072">
    <property type="entry name" value="Response_reg"/>
    <property type="match status" value="1"/>
</dbReference>
<feature type="domain" description="Response regulatory" evidence="10">
    <location>
        <begin position="373"/>
        <end position="488"/>
    </location>
</feature>
<keyword evidence="4" id="KW-0808">Transferase</keyword>
<keyword evidence="3 6" id="KW-0597">Phosphoprotein</keyword>
<dbReference type="PRINTS" id="PR00344">
    <property type="entry name" value="BCTRLSENSOR"/>
</dbReference>
<dbReference type="KEGG" id="pcea:J3359_16525"/>
<evidence type="ECO:0000256" key="5">
    <source>
        <dbReference type="ARBA" id="ARBA00022777"/>
    </source>
</evidence>
<dbReference type="Pfam" id="PF00512">
    <property type="entry name" value="HisKA"/>
    <property type="match status" value="1"/>
</dbReference>
<protein>
    <recommendedName>
        <fullName evidence="2">histidine kinase</fullName>
        <ecNumber evidence="2">2.7.13.3</ecNumber>
    </recommendedName>
</protein>
<dbReference type="EC" id="2.7.13.3" evidence="2"/>
<evidence type="ECO:0000256" key="2">
    <source>
        <dbReference type="ARBA" id="ARBA00012438"/>
    </source>
</evidence>
<evidence type="ECO:0000259" key="9">
    <source>
        <dbReference type="PROSITE" id="PS50109"/>
    </source>
</evidence>
<dbReference type="PANTHER" id="PTHR43047:SF72">
    <property type="entry name" value="OSMOSENSING HISTIDINE PROTEIN KINASE SLN1"/>
    <property type="match status" value="1"/>
</dbReference>
<evidence type="ECO:0000256" key="1">
    <source>
        <dbReference type="ARBA" id="ARBA00000085"/>
    </source>
</evidence>
<evidence type="ECO:0000256" key="8">
    <source>
        <dbReference type="SAM" id="Phobius"/>
    </source>
</evidence>
<dbReference type="InterPro" id="IPR001789">
    <property type="entry name" value="Sig_transdc_resp-reg_receiver"/>
</dbReference>
<feature type="domain" description="Histidine kinase" evidence="9">
    <location>
        <begin position="133"/>
        <end position="353"/>
    </location>
</feature>
<dbReference type="InterPro" id="IPR004358">
    <property type="entry name" value="Sig_transdc_His_kin-like_C"/>
</dbReference>
<dbReference type="PROSITE" id="PS50109">
    <property type="entry name" value="HIS_KIN"/>
    <property type="match status" value="1"/>
</dbReference>
<dbReference type="InterPro" id="IPR003594">
    <property type="entry name" value="HATPase_dom"/>
</dbReference>
<dbReference type="SUPFAM" id="SSF47384">
    <property type="entry name" value="Homodimeric domain of signal transducing histidine kinase"/>
    <property type="match status" value="1"/>
</dbReference>
<dbReference type="Pfam" id="PF02518">
    <property type="entry name" value="HATPase_c"/>
    <property type="match status" value="1"/>
</dbReference>
<keyword evidence="8" id="KW-1133">Transmembrane helix</keyword>
<reference evidence="11 12" key="1">
    <citation type="submission" date="2021-03" db="EMBL/GenBank/DDBJ databases">
        <title>Complete genome of Polaribacter_sp.SM13.</title>
        <authorList>
            <person name="Jeong S.W."/>
            <person name="Bae J.W."/>
        </authorList>
    </citation>
    <scope>NUCLEOTIDE SEQUENCE [LARGE SCALE GENOMIC DNA]</scope>
    <source>
        <strain evidence="11 12">SM13</strain>
    </source>
</reference>
<feature type="transmembrane region" description="Helical" evidence="8">
    <location>
        <begin position="80"/>
        <end position="100"/>
    </location>
</feature>
<evidence type="ECO:0000313" key="11">
    <source>
        <dbReference type="EMBL" id="QTE22386.1"/>
    </source>
</evidence>
<dbReference type="FunFam" id="3.30.565.10:FF:000010">
    <property type="entry name" value="Sensor histidine kinase RcsC"/>
    <property type="match status" value="1"/>
</dbReference>
<dbReference type="SMART" id="SM00387">
    <property type="entry name" value="HATPase_c"/>
    <property type="match status" value="1"/>
</dbReference>
<dbReference type="GO" id="GO:0009927">
    <property type="term" value="F:histidine phosphotransfer kinase activity"/>
    <property type="evidence" value="ECO:0007669"/>
    <property type="project" value="TreeGrafter"/>
</dbReference>
<dbReference type="GO" id="GO:0000155">
    <property type="term" value="F:phosphorelay sensor kinase activity"/>
    <property type="evidence" value="ECO:0007669"/>
    <property type="project" value="InterPro"/>
</dbReference>
<comment type="catalytic activity">
    <reaction evidence="1">
        <text>ATP + protein L-histidine = ADP + protein N-phospho-L-histidine.</text>
        <dbReference type="EC" id="2.7.13.3"/>
    </reaction>
</comment>
<dbReference type="SUPFAM" id="SSF52172">
    <property type="entry name" value="CheY-like"/>
    <property type="match status" value="1"/>
</dbReference>
<dbReference type="Gene3D" id="1.10.287.130">
    <property type="match status" value="1"/>
</dbReference>
<dbReference type="RefSeq" id="WP_208078181.1">
    <property type="nucleotide sequence ID" value="NZ_CP071869.1"/>
</dbReference>
<dbReference type="PANTHER" id="PTHR43047">
    <property type="entry name" value="TWO-COMPONENT HISTIDINE PROTEIN KINASE"/>
    <property type="match status" value="1"/>
</dbReference>
<dbReference type="InterPro" id="IPR005467">
    <property type="entry name" value="His_kinase_dom"/>
</dbReference>
<dbReference type="CDD" id="cd00082">
    <property type="entry name" value="HisKA"/>
    <property type="match status" value="1"/>
</dbReference>
<evidence type="ECO:0000256" key="3">
    <source>
        <dbReference type="ARBA" id="ARBA00022553"/>
    </source>
</evidence>
<dbReference type="Gene3D" id="3.30.565.10">
    <property type="entry name" value="Histidine kinase-like ATPase, C-terminal domain"/>
    <property type="match status" value="1"/>
</dbReference>
<dbReference type="CDD" id="cd16922">
    <property type="entry name" value="HATPase_EvgS-ArcB-TorS-like"/>
    <property type="match status" value="1"/>
</dbReference>
<keyword evidence="5" id="KW-0418">Kinase</keyword>
<dbReference type="SUPFAM" id="SSF47226">
    <property type="entry name" value="Histidine-containing phosphotransfer domain, HPT domain"/>
    <property type="match status" value="1"/>
</dbReference>
<keyword evidence="12" id="KW-1185">Reference proteome</keyword>
<accession>A0A975CLZ5</accession>
<dbReference type="Proteomes" id="UP000663920">
    <property type="component" value="Chromosome"/>
</dbReference>
<dbReference type="InterPro" id="IPR003661">
    <property type="entry name" value="HisK_dim/P_dom"/>
</dbReference>
<dbReference type="Gene3D" id="3.40.50.2300">
    <property type="match status" value="1"/>
</dbReference>
<dbReference type="InterPro" id="IPR036890">
    <property type="entry name" value="HATPase_C_sf"/>
</dbReference>
<gene>
    <name evidence="11" type="ORF">J3359_16525</name>
</gene>
<sequence>MKKKIDSLISISKNMLEKAQKETLKQRISLLRKESQLIENDLIISRKLQELLNTLEKDVVAYNNSINKQREKTLSRSKNIILLAAGLSMLIIIFFSITFLNDFWKSQRYRKQLEKANEKTSSLLKNREQIISMVSHDLRTPLSTITGYSELLQNSKYTTKESNYIDHISNASKYMGQLVNDLMEFSKLESGETLLESIPFDLKKLINEVTLSAKTLIKNKPIEFAVKHGSKLNHSIISDPFRIKQILTNLITNACKFTKQGSITIESFLKMNGNEQILEISVNDTGIGISKEQQKTIFKAFTQADTTKKSNRNGFGLGLTISKKLTELLNGTLTLKSELSKGSVFTLKIPVKISSEPIKSSESPKPEVIFNLNAIVVEDDASIRQLLKDFLKQYAIKSYIFSDAQSALEAVDDIPYDFVLTDIQLPKMNGIHFMETLKKQESYNNQPIIAMTGRLHLSKDDYANSGFSEVLIKPFRAIDLQNILHQFFGSNFLKSKTTYKINDDKHTNEFNITSLKTFLNNDSIAIKKTLAVFLQDTKKNILLLKQAKENSDLQTFNLISHTMLSMFKQLDARNIVPFLETFENAKSIDNKLFTDFKNALENFIKSLTSYLN</sequence>
<dbReference type="SMART" id="SM00388">
    <property type="entry name" value="HisKA"/>
    <property type="match status" value="1"/>
</dbReference>
<dbReference type="InterPro" id="IPR036641">
    <property type="entry name" value="HPT_dom_sf"/>
</dbReference>
<evidence type="ECO:0000256" key="7">
    <source>
        <dbReference type="SAM" id="Coils"/>
    </source>
</evidence>
<dbReference type="GO" id="GO:0005886">
    <property type="term" value="C:plasma membrane"/>
    <property type="evidence" value="ECO:0007669"/>
    <property type="project" value="TreeGrafter"/>
</dbReference>
<name>A0A975CLZ5_9FLAO</name>
<dbReference type="EMBL" id="CP071869">
    <property type="protein sequence ID" value="QTE22386.1"/>
    <property type="molecule type" value="Genomic_DNA"/>
</dbReference>
<dbReference type="SMART" id="SM00448">
    <property type="entry name" value="REC"/>
    <property type="match status" value="1"/>
</dbReference>
<organism evidence="11 12">
    <name type="scientific">Polaribacter cellanae</name>
    <dbReference type="NCBI Taxonomy" id="2818493"/>
    <lineage>
        <taxon>Bacteria</taxon>
        <taxon>Pseudomonadati</taxon>
        <taxon>Bacteroidota</taxon>
        <taxon>Flavobacteriia</taxon>
        <taxon>Flavobacteriales</taxon>
        <taxon>Flavobacteriaceae</taxon>
    </lineage>
</organism>
<dbReference type="PROSITE" id="PS50110">
    <property type="entry name" value="RESPONSE_REGULATORY"/>
    <property type="match status" value="1"/>
</dbReference>
<keyword evidence="7" id="KW-0175">Coiled coil</keyword>